<keyword evidence="1" id="KW-0547">Nucleotide-binding</keyword>
<dbReference type="SUPFAM" id="SSF52540">
    <property type="entry name" value="P-loop containing nucleoside triphosphate hydrolases"/>
    <property type="match status" value="1"/>
</dbReference>
<reference evidence="3" key="4">
    <citation type="submission" date="2019-03" db="UniProtKB">
        <authorList>
            <consortium name="EnsemblPlants"/>
        </authorList>
    </citation>
    <scope>IDENTIFICATION</scope>
</reference>
<dbReference type="Gene3D" id="3.40.50.300">
    <property type="entry name" value="P-loop containing nucleotide triphosphate hydrolases"/>
    <property type="match status" value="1"/>
</dbReference>
<name>A0A453FHU9_AEGTS</name>
<dbReference type="InterPro" id="IPR027417">
    <property type="entry name" value="P-loop_NTPase"/>
</dbReference>
<dbReference type="GO" id="GO:0051539">
    <property type="term" value="F:4 iron, 4 sulfur cluster binding"/>
    <property type="evidence" value="ECO:0007669"/>
    <property type="project" value="TreeGrafter"/>
</dbReference>
<dbReference type="GO" id="GO:0009570">
    <property type="term" value="C:chloroplast stroma"/>
    <property type="evidence" value="ECO:0007669"/>
    <property type="project" value="TreeGrafter"/>
</dbReference>
<keyword evidence="4" id="KW-1185">Reference proteome</keyword>
<evidence type="ECO:0000256" key="1">
    <source>
        <dbReference type="ARBA" id="ARBA00022741"/>
    </source>
</evidence>
<dbReference type="PANTHER" id="PTHR42961">
    <property type="entry name" value="IRON-SULFUR PROTEIN NUBPL"/>
    <property type="match status" value="1"/>
</dbReference>
<proteinExistence type="predicted"/>
<protein>
    <submittedName>
        <fullName evidence="3">Uncharacterized protein</fullName>
    </submittedName>
</protein>
<reference evidence="3" key="3">
    <citation type="journal article" date="2017" name="Nature">
        <title>Genome sequence of the progenitor of the wheat D genome Aegilops tauschii.</title>
        <authorList>
            <person name="Luo M.C."/>
            <person name="Gu Y.Q."/>
            <person name="Puiu D."/>
            <person name="Wang H."/>
            <person name="Twardziok S.O."/>
            <person name="Deal K.R."/>
            <person name="Huo N."/>
            <person name="Zhu T."/>
            <person name="Wang L."/>
            <person name="Wang Y."/>
            <person name="McGuire P.E."/>
            <person name="Liu S."/>
            <person name="Long H."/>
            <person name="Ramasamy R.K."/>
            <person name="Rodriguez J.C."/>
            <person name="Van S.L."/>
            <person name="Yuan L."/>
            <person name="Wang Z."/>
            <person name="Xia Z."/>
            <person name="Xiao L."/>
            <person name="Anderson O.D."/>
            <person name="Ouyang S."/>
            <person name="Liang Y."/>
            <person name="Zimin A.V."/>
            <person name="Pertea G."/>
            <person name="Qi P."/>
            <person name="Bennetzen J.L."/>
            <person name="Dai X."/>
            <person name="Dawson M.W."/>
            <person name="Muller H.G."/>
            <person name="Kugler K."/>
            <person name="Rivarola-Duarte L."/>
            <person name="Spannagl M."/>
            <person name="Mayer K.F.X."/>
            <person name="Lu F.H."/>
            <person name="Bevan M.W."/>
            <person name="Leroy P."/>
            <person name="Li P."/>
            <person name="You F.M."/>
            <person name="Sun Q."/>
            <person name="Liu Z."/>
            <person name="Lyons E."/>
            <person name="Wicker T."/>
            <person name="Salzberg S.L."/>
            <person name="Devos K.M."/>
            <person name="Dvorak J."/>
        </authorList>
    </citation>
    <scope>NUCLEOTIDE SEQUENCE [LARGE SCALE GENOMIC DNA]</scope>
    <source>
        <strain evidence="3">cv. AL8/78</strain>
    </source>
</reference>
<dbReference type="InterPro" id="IPR044304">
    <property type="entry name" value="NUBPL-like"/>
</dbReference>
<reference evidence="4" key="1">
    <citation type="journal article" date="2014" name="Science">
        <title>Ancient hybridizations among the ancestral genomes of bread wheat.</title>
        <authorList>
            <consortium name="International Wheat Genome Sequencing Consortium,"/>
            <person name="Marcussen T."/>
            <person name="Sandve S.R."/>
            <person name="Heier L."/>
            <person name="Spannagl M."/>
            <person name="Pfeifer M."/>
            <person name="Jakobsen K.S."/>
            <person name="Wulff B.B."/>
            <person name="Steuernagel B."/>
            <person name="Mayer K.F."/>
            <person name="Olsen O.A."/>
        </authorList>
    </citation>
    <scope>NUCLEOTIDE SEQUENCE [LARGE SCALE GENOMIC DNA]</scope>
    <source>
        <strain evidence="4">cv. AL8/78</strain>
    </source>
</reference>
<dbReference type="Pfam" id="PF10609">
    <property type="entry name" value="ParA"/>
    <property type="match status" value="1"/>
</dbReference>
<dbReference type="PANTHER" id="PTHR42961:SF2">
    <property type="entry name" value="IRON-SULFUR PROTEIN NUBPL"/>
    <property type="match status" value="1"/>
</dbReference>
<evidence type="ECO:0000313" key="4">
    <source>
        <dbReference type="Proteomes" id="UP000015105"/>
    </source>
</evidence>
<dbReference type="GO" id="GO:0005524">
    <property type="term" value="F:ATP binding"/>
    <property type="evidence" value="ECO:0007669"/>
    <property type="project" value="UniProtKB-KW"/>
</dbReference>
<dbReference type="GO" id="GO:0016226">
    <property type="term" value="P:iron-sulfur cluster assembly"/>
    <property type="evidence" value="ECO:0007669"/>
    <property type="project" value="InterPro"/>
</dbReference>
<dbReference type="AlphaFoldDB" id="A0A453FHU9"/>
<reference evidence="3" key="5">
    <citation type="journal article" date="2021" name="G3 (Bethesda)">
        <title>Aegilops tauschii genome assembly Aet v5.0 features greater sequence contiguity and improved annotation.</title>
        <authorList>
            <person name="Wang L."/>
            <person name="Zhu T."/>
            <person name="Rodriguez J.C."/>
            <person name="Deal K.R."/>
            <person name="Dubcovsky J."/>
            <person name="McGuire P.E."/>
            <person name="Lux T."/>
            <person name="Spannagl M."/>
            <person name="Mayer K.F.X."/>
            <person name="Baldrich P."/>
            <person name="Meyers B.C."/>
            <person name="Huo N."/>
            <person name="Gu Y.Q."/>
            <person name="Zhou H."/>
            <person name="Devos K.M."/>
            <person name="Bennetzen J.L."/>
            <person name="Unver T."/>
            <person name="Budak H."/>
            <person name="Gulick P.J."/>
            <person name="Galiba G."/>
            <person name="Kalapos B."/>
            <person name="Nelson D.R."/>
            <person name="Li P."/>
            <person name="You F.M."/>
            <person name="Luo M.C."/>
            <person name="Dvorak J."/>
        </authorList>
    </citation>
    <scope>NUCLEOTIDE SEQUENCE [LARGE SCALE GENOMIC DNA]</scope>
    <source>
        <strain evidence="3">cv. AL8/78</strain>
    </source>
</reference>
<organism evidence="3 4">
    <name type="scientific">Aegilops tauschii subsp. strangulata</name>
    <name type="common">Goatgrass</name>
    <dbReference type="NCBI Taxonomy" id="200361"/>
    <lineage>
        <taxon>Eukaryota</taxon>
        <taxon>Viridiplantae</taxon>
        <taxon>Streptophyta</taxon>
        <taxon>Embryophyta</taxon>
        <taxon>Tracheophyta</taxon>
        <taxon>Spermatophyta</taxon>
        <taxon>Magnoliopsida</taxon>
        <taxon>Liliopsida</taxon>
        <taxon>Poales</taxon>
        <taxon>Poaceae</taxon>
        <taxon>BOP clade</taxon>
        <taxon>Pooideae</taxon>
        <taxon>Triticodae</taxon>
        <taxon>Triticeae</taxon>
        <taxon>Triticinae</taxon>
        <taxon>Aegilops</taxon>
    </lineage>
</organism>
<reference evidence="4" key="2">
    <citation type="journal article" date="2017" name="Nat. Plants">
        <title>The Aegilops tauschii genome reveals multiple impacts of transposons.</title>
        <authorList>
            <person name="Zhao G."/>
            <person name="Zou C."/>
            <person name="Li K."/>
            <person name="Wang K."/>
            <person name="Li T."/>
            <person name="Gao L."/>
            <person name="Zhang X."/>
            <person name="Wang H."/>
            <person name="Yang Z."/>
            <person name="Liu X."/>
            <person name="Jiang W."/>
            <person name="Mao L."/>
            <person name="Kong X."/>
            <person name="Jiao Y."/>
            <person name="Jia J."/>
        </authorList>
    </citation>
    <scope>NUCLEOTIDE SEQUENCE [LARGE SCALE GENOMIC DNA]</scope>
    <source>
        <strain evidence="4">cv. AL8/78</strain>
    </source>
</reference>
<dbReference type="EnsemblPlants" id="AET3Gv20681000.3">
    <property type="protein sequence ID" value="AET3Gv20681000.3"/>
    <property type="gene ID" value="AET3Gv20681000"/>
</dbReference>
<dbReference type="Gramene" id="AET3Gv20681000.3">
    <property type="protein sequence ID" value="AET3Gv20681000.3"/>
    <property type="gene ID" value="AET3Gv20681000"/>
</dbReference>
<sequence>HCCLLHKRGELDYLVIDMPPGTGDIHLTLCQVAPLTAAVIVTTPQKLAFIDVAKGVRMFSKLKVPCVAVVENMCYFDADEKRYYPFGKGSGTQVVQQFGIPNLFDLPIRTTVSPKRKKILLALG</sequence>
<dbReference type="InterPro" id="IPR033756">
    <property type="entry name" value="YlxH/NBP35"/>
</dbReference>
<evidence type="ECO:0000313" key="3">
    <source>
        <dbReference type="EnsemblPlants" id="AET3Gv20681000.3"/>
    </source>
</evidence>
<keyword evidence="2" id="KW-0067">ATP-binding</keyword>
<accession>A0A453FHU9</accession>
<dbReference type="Proteomes" id="UP000015105">
    <property type="component" value="Chromosome 3D"/>
</dbReference>
<evidence type="ECO:0000256" key="2">
    <source>
        <dbReference type="ARBA" id="ARBA00022840"/>
    </source>
</evidence>